<evidence type="ECO:0000256" key="2">
    <source>
        <dbReference type="HAMAP-Rule" id="MF_01867"/>
    </source>
</evidence>
<comment type="function">
    <text evidence="2">Involved in bacillithiol (BSH) biosynthesis. May catalyze the last step of the pathway, the addition of cysteine to glucosamine malate (GlcN-Mal) to generate BSH.</text>
</comment>
<organism evidence="5 6">
    <name type="scientific">Cytobacillus eiseniae</name>
    <dbReference type="NCBI Taxonomy" id="762947"/>
    <lineage>
        <taxon>Bacteria</taxon>
        <taxon>Bacillati</taxon>
        <taxon>Bacillota</taxon>
        <taxon>Bacilli</taxon>
        <taxon>Bacillales</taxon>
        <taxon>Bacillaceae</taxon>
        <taxon>Cytobacillus</taxon>
    </lineage>
</organism>
<evidence type="ECO:0000259" key="4">
    <source>
        <dbReference type="Pfam" id="PF24850"/>
    </source>
</evidence>
<dbReference type="EC" id="6.-.-.-" evidence="2"/>
<evidence type="ECO:0000259" key="3">
    <source>
        <dbReference type="Pfam" id="PF10079"/>
    </source>
</evidence>
<evidence type="ECO:0000313" key="5">
    <source>
        <dbReference type="EMBL" id="MBP2240025.1"/>
    </source>
</evidence>
<gene>
    <name evidence="2" type="primary">bshC</name>
    <name evidence="5" type="ORF">J2Z40_000578</name>
</gene>
<comment type="caution">
    <text evidence="5">The sequence shown here is derived from an EMBL/GenBank/DDBJ whole genome shotgun (WGS) entry which is preliminary data.</text>
</comment>
<dbReference type="EMBL" id="JAGIKZ010000002">
    <property type="protein sequence ID" value="MBP2240025.1"/>
    <property type="molecule type" value="Genomic_DNA"/>
</dbReference>
<dbReference type="Pfam" id="PF10079">
    <property type="entry name" value="Rossmann-like_BshC"/>
    <property type="match status" value="1"/>
</dbReference>
<sequence>MEILNLSLPATNRFATEYLEQTDDIQRFFHYRYNDHSEYESRVRELQEHSYMRMEMANYIEEFMANYPTSDHVHHSIEKFKQENSAVIIGGQQAGILTGPLYTIHKVISIITLAKQKEKELNIPVVPIFWIAGEDHDYQEVNHVFIEKDNKIEKKIYPERVLDKRMVSDIPINQDLCIQWTEAIIQSFGETIHTKPLLHELQKAVHHSNSFVDFFAYIIMYLFKDSGLLIIDSGDGNIRKLEKEFFIKQINSSVEITKAVKSKQSELQDKGFPNTIDISSQAANLFYYDMENNERILLEFDEHKNVFIDSNSRFQFSLEQMLELAGEFPEKLSNNVVTRPLMQEWLFPTLAFIAGPGEIAYWAELKGAFELFGLKMPPIVPRLNITILDRSIETDMNELGLDLHETLTIGTEKKKREFLQSLKDENIESLFEKAKKDLLQNYGELETYLSKENKGLIPLLKKNESKLIEQLMFMEAKIEQTEQIKFEVVINKFDRVENALWPAGSPQERVLNGFYFINQYGPSLINDLLDCSFTFDGTQKLIRI</sequence>
<dbReference type="NCBIfam" id="TIGR03998">
    <property type="entry name" value="thiol_BshC"/>
    <property type="match status" value="1"/>
</dbReference>
<dbReference type="InterPro" id="IPR055398">
    <property type="entry name" value="Rossmann-like_BshC"/>
</dbReference>
<proteinExistence type="inferred from homology"/>
<evidence type="ECO:0000256" key="1">
    <source>
        <dbReference type="ARBA" id="ARBA00022598"/>
    </source>
</evidence>
<dbReference type="HAMAP" id="MF_01867">
    <property type="entry name" value="BshC"/>
    <property type="match status" value="1"/>
</dbReference>
<feature type="domain" description="Bacillithiol biosynthesis BshC C-terminal coiled-coil" evidence="4">
    <location>
        <begin position="385"/>
        <end position="543"/>
    </location>
</feature>
<name>A0ABS4RAV9_9BACI</name>
<dbReference type="PIRSF" id="PIRSF012535">
    <property type="entry name" value="UCP012535"/>
    <property type="match status" value="1"/>
</dbReference>
<protein>
    <recommendedName>
        <fullName evidence="2">Putative cysteine ligase BshC</fullName>
        <ecNumber evidence="2">6.-.-.-</ecNumber>
    </recommendedName>
</protein>
<dbReference type="Pfam" id="PF24850">
    <property type="entry name" value="CC_BshC"/>
    <property type="match status" value="1"/>
</dbReference>
<keyword evidence="1 2" id="KW-0436">Ligase</keyword>
<dbReference type="Proteomes" id="UP001519293">
    <property type="component" value="Unassembled WGS sequence"/>
</dbReference>
<feature type="domain" description="Bacillithiol biosynthesis BshC N-terminal Rossmann-like" evidence="3">
    <location>
        <begin position="1"/>
        <end position="383"/>
    </location>
</feature>
<comment type="similarity">
    <text evidence="2">Belongs to the BshC family.</text>
</comment>
<reference evidence="5 6" key="1">
    <citation type="submission" date="2021-03" db="EMBL/GenBank/DDBJ databases">
        <title>Genomic Encyclopedia of Type Strains, Phase IV (KMG-IV): sequencing the most valuable type-strain genomes for metagenomic binning, comparative biology and taxonomic classification.</title>
        <authorList>
            <person name="Goeker M."/>
        </authorList>
    </citation>
    <scope>NUCLEOTIDE SEQUENCE [LARGE SCALE GENOMIC DNA]</scope>
    <source>
        <strain evidence="5 6">DSM 26675</strain>
    </source>
</reference>
<accession>A0ABS4RAV9</accession>
<keyword evidence="6" id="KW-1185">Reference proteome</keyword>
<evidence type="ECO:0000313" key="6">
    <source>
        <dbReference type="Proteomes" id="UP001519293"/>
    </source>
</evidence>
<dbReference type="RefSeq" id="WP_066393352.1">
    <property type="nucleotide sequence ID" value="NZ_JAGIKZ010000002.1"/>
</dbReference>
<dbReference type="InterPro" id="IPR011199">
    <property type="entry name" value="Bacillithiol_biosynth_BshC"/>
</dbReference>
<dbReference type="InterPro" id="IPR055399">
    <property type="entry name" value="CC_BshC"/>
</dbReference>